<organism evidence="1 2">
    <name type="scientific">Sphingobium indicum BiD32</name>
    <dbReference type="NCBI Taxonomy" id="1301087"/>
    <lineage>
        <taxon>Bacteria</taxon>
        <taxon>Pseudomonadati</taxon>
        <taxon>Pseudomonadota</taxon>
        <taxon>Alphaproteobacteria</taxon>
        <taxon>Sphingomonadales</taxon>
        <taxon>Sphingomonadaceae</taxon>
        <taxon>Sphingobium</taxon>
    </lineage>
</organism>
<dbReference type="EMBL" id="CAVK010000183">
    <property type="protein sequence ID" value="CCW19237.1"/>
    <property type="molecule type" value="Genomic_DNA"/>
</dbReference>
<protein>
    <submittedName>
        <fullName evidence="1">Uncharacterized protein</fullName>
    </submittedName>
</protein>
<reference evidence="1 2" key="1">
    <citation type="submission" date="2013-03" db="EMBL/GenBank/DDBJ databases">
        <authorList>
            <person name="Le V."/>
        </authorList>
    </citation>
    <scope>NUCLEOTIDE SEQUENCE [LARGE SCALE GENOMIC DNA]</scope>
    <source>
        <strain evidence="1 2">BiD32</strain>
    </source>
</reference>
<accession>N1MUE7</accession>
<dbReference type="Proteomes" id="UP000013201">
    <property type="component" value="Unassembled WGS sequence"/>
</dbReference>
<reference evidence="2" key="2">
    <citation type="submission" date="2013-04" db="EMBL/GenBank/DDBJ databases">
        <title>Bisphenol A degrading Sphingobium sp. strain BiD32.</title>
        <authorList>
            <person name="Nielsen J.L."/>
            <person name="Zhou N.A."/>
            <person name="Kjeldal H."/>
        </authorList>
    </citation>
    <scope>NUCLEOTIDE SEQUENCE [LARGE SCALE GENOMIC DNA]</scope>
    <source>
        <strain evidence="2">BiD32</strain>
    </source>
</reference>
<keyword evidence="2" id="KW-1185">Reference proteome</keyword>
<gene>
    <name evidence="1" type="ORF">EBBID32_36030</name>
</gene>
<name>N1MUE7_9SPHN</name>
<sequence>MKTEQATTNMEIGLFVYNCTSEYGGAFLNLSVADYRDYFAVNCATATRQRQEFGLVRAITLRPWPAAVP</sequence>
<evidence type="ECO:0000313" key="2">
    <source>
        <dbReference type="Proteomes" id="UP000013201"/>
    </source>
</evidence>
<proteinExistence type="predicted"/>
<comment type="caution">
    <text evidence="1">The sequence shown here is derived from an EMBL/GenBank/DDBJ whole genome shotgun (WGS) entry which is preliminary data.</text>
</comment>
<evidence type="ECO:0000313" key="1">
    <source>
        <dbReference type="EMBL" id="CCW19237.1"/>
    </source>
</evidence>
<dbReference type="AlphaFoldDB" id="N1MUE7"/>